<proteinExistence type="predicted"/>
<protein>
    <submittedName>
        <fullName evidence="1">Uncharacterized protein</fullName>
    </submittedName>
</protein>
<dbReference type="GeneID" id="80512654"/>
<sequence length="145" mass="17025">MVKIKNLVISSKYYNQQIIELVQKYIIDRDLNVKIRIIMRHIATQKDQLVLSNNLTGGSKNKNFNLSQKTYYIIKSLDANKLIDILKLETKDKWTKIIIKIPDCKLSFRSKSINIKSDYESMDIINSIITIFVPHIKYMAKINYI</sequence>
<name>A0A167R483_9VIRU</name>
<dbReference type="RefSeq" id="YP_010776043.1">
    <property type="nucleotide sequence ID" value="NC_075034.1"/>
</dbReference>
<evidence type="ECO:0000313" key="2">
    <source>
        <dbReference type="Proteomes" id="UP000241365"/>
    </source>
</evidence>
<dbReference type="EMBL" id="KU877344">
    <property type="protein sequence ID" value="ANB50292.1"/>
    <property type="molecule type" value="Genomic_DNA"/>
</dbReference>
<keyword evidence="2" id="KW-1185">Reference proteome</keyword>
<organism evidence="1 2">
    <name type="scientific">Powai lake megavirus</name>
    <dbReference type="NCBI Taxonomy" id="1842663"/>
    <lineage>
        <taxon>Viruses</taxon>
        <taxon>Varidnaviria</taxon>
        <taxon>Bamfordvirae</taxon>
        <taxon>Nucleocytoviricota</taxon>
        <taxon>Megaviricetes</taxon>
        <taxon>Imitervirales</taxon>
        <taxon>Mimiviridae</taxon>
        <taxon>Megamimivirinae</taxon>
        <taxon>Megavirus</taxon>
        <taxon>Megavirus powaiense</taxon>
    </lineage>
</organism>
<accession>A0A167R483</accession>
<dbReference type="KEGG" id="vg:80512654"/>
<reference evidence="1 2" key="1">
    <citation type="journal article" date="2016" name="Genome Announc.">
        <title>Complete Genome Sequence of a New Megavirus Family Member Isolated from an Inland Water Lake for the First Time in India.</title>
        <authorList>
            <person name="Chatterjee A."/>
            <person name="Ali F."/>
            <person name="Bange D."/>
            <person name="Kondabagil K."/>
        </authorList>
    </citation>
    <scope>NUCLEOTIDE SEQUENCE [LARGE SCALE GENOMIC DNA]</scope>
    <source>
        <strain evidence="1">1</strain>
    </source>
</reference>
<dbReference type="Proteomes" id="UP000241365">
    <property type="component" value="Segment"/>
</dbReference>
<evidence type="ECO:0000313" key="1">
    <source>
        <dbReference type="EMBL" id="ANB50292.1"/>
    </source>
</evidence>